<feature type="compositionally biased region" description="Basic and acidic residues" evidence="10">
    <location>
        <begin position="280"/>
        <end position="298"/>
    </location>
</feature>
<dbReference type="PROSITE" id="PS50920">
    <property type="entry name" value="SOLCAR"/>
    <property type="match status" value="3"/>
</dbReference>
<dbReference type="InterPro" id="IPR002067">
    <property type="entry name" value="MCP"/>
</dbReference>
<dbReference type="Proteomes" id="UP001165065">
    <property type="component" value="Unassembled WGS sequence"/>
</dbReference>
<dbReference type="PRINTS" id="PR00926">
    <property type="entry name" value="MITOCARRIER"/>
</dbReference>
<dbReference type="EMBL" id="BRYA01000817">
    <property type="protein sequence ID" value="GMI33313.1"/>
    <property type="molecule type" value="Genomic_DNA"/>
</dbReference>
<keyword evidence="7 8" id="KW-0472">Membrane</keyword>
<evidence type="ECO:0000256" key="3">
    <source>
        <dbReference type="ARBA" id="ARBA00022448"/>
    </source>
</evidence>
<dbReference type="PANTHER" id="PTHR45667">
    <property type="entry name" value="S-ADENOSYLMETHIONINE MITOCHONDRIAL CARRIER PROTEIN"/>
    <property type="match status" value="1"/>
</dbReference>
<dbReference type="GO" id="GO:0055085">
    <property type="term" value="P:transmembrane transport"/>
    <property type="evidence" value="ECO:0007669"/>
    <property type="project" value="InterPro"/>
</dbReference>
<dbReference type="AlphaFoldDB" id="A0A9W7G5X0"/>
<evidence type="ECO:0000256" key="2">
    <source>
        <dbReference type="ARBA" id="ARBA00006375"/>
    </source>
</evidence>
<evidence type="ECO:0000256" key="10">
    <source>
        <dbReference type="SAM" id="MobiDB-lite"/>
    </source>
</evidence>
<evidence type="ECO:0000256" key="8">
    <source>
        <dbReference type="PROSITE-ProRule" id="PRU00282"/>
    </source>
</evidence>
<feature type="repeat" description="Solcar" evidence="8">
    <location>
        <begin position="92"/>
        <end position="174"/>
    </location>
</feature>
<evidence type="ECO:0000313" key="11">
    <source>
        <dbReference type="EMBL" id="GMI33313.1"/>
    </source>
</evidence>
<feature type="region of interest" description="Disordered" evidence="10">
    <location>
        <begin position="280"/>
        <end position="320"/>
    </location>
</feature>
<comment type="caution">
    <text evidence="11">The sequence shown here is derived from an EMBL/GenBank/DDBJ whole genome shotgun (WGS) entry which is preliminary data.</text>
</comment>
<name>A0A9W7G5X0_9STRA</name>
<evidence type="ECO:0000256" key="7">
    <source>
        <dbReference type="ARBA" id="ARBA00023136"/>
    </source>
</evidence>
<dbReference type="SUPFAM" id="SSF103506">
    <property type="entry name" value="Mitochondrial carrier"/>
    <property type="match status" value="1"/>
</dbReference>
<dbReference type="GO" id="GO:0016020">
    <property type="term" value="C:membrane"/>
    <property type="evidence" value="ECO:0007669"/>
    <property type="project" value="UniProtKB-SubCell"/>
</dbReference>
<keyword evidence="12" id="KW-1185">Reference proteome</keyword>
<feature type="repeat" description="Solcar" evidence="8">
    <location>
        <begin position="1"/>
        <end position="77"/>
    </location>
</feature>
<accession>A0A9W7G5X0</accession>
<protein>
    <recommendedName>
        <fullName evidence="13">Mitochondrial carrier protein</fullName>
    </recommendedName>
</protein>
<feature type="repeat" description="Solcar" evidence="8">
    <location>
        <begin position="183"/>
        <end position="271"/>
    </location>
</feature>
<dbReference type="InterPro" id="IPR018108">
    <property type="entry name" value="MCP_transmembrane"/>
</dbReference>
<gene>
    <name evidence="11" type="ORF">TrCOL_g2971</name>
</gene>
<keyword evidence="3 9" id="KW-0813">Transport</keyword>
<dbReference type="InterPro" id="IPR023395">
    <property type="entry name" value="MCP_dom_sf"/>
</dbReference>
<evidence type="ECO:0000313" key="12">
    <source>
        <dbReference type="Proteomes" id="UP001165065"/>
    </source>
</evidence>
<evidence type="ECO:0000256" key="5">
    <source>
        <dbReference type="ARBA" id="ARBA00022737"/>
    </source>
</evidence>
<evidence type="ECO:0000256" key="6">
    <source>
        <dbReference type="ARBA" id="ARBA00022989"/>
    </source>
</evidence>
<keyword evidence="5" id="KW-0677">Repeat</keyword>
<comment type="similarity">
    <text evidence="2 9">Belongs to the mitochondrial carrier (TC 2.A.29) family.</text>
</comment>
<dbReference type="Gene3D" id="1.50.40.10">
    <property type="entry name" value="Mitochondrial carrier domain"/>
    <property type="match status" value="2"/>
</dbReference>
<keyword evidence="4 8" id="KW-0812">Transmembrane</keyword>
<keyword evidence="6" id="KW-1133">Transmembrane helix</keyword>
<sequence length="320" mass="34637">MICGAISRSTAQTIMHPANTMKTILQQAPSTSAKLTFSQLMRPRNFKMLTRGAGAQWLLSVPHGACNFAVLELTRRVMGNLLTSSSSVGPSLGPALDFTSSAIATICCSVVSTPQMMITDNIMAGKYANLPQAVKGLYASNGVKGFYGGWFPGIVGKIPSYGLTWVLFQQVKRTQLLLCSRPPTNFENTAMGCLSSAATVCVMIPMDTIKTRLVTQLSTSPTAYKGIMDCARTIIKEEGAGAFYKGLPPRLLSVVPMIGIQFGTYEFMKKVILKKNAQLKDTKGKRKEEGEDGRRETFNRVSQEVAADDDQPYPVPGTGK</sequence>
<organism evidence="11 12">
    <name type="scientific">Triparma columacea</name>
    <dbReference type="NCBI Taxonomy" id="722753"/>
    <lineage>
        <taxon>Eukaryota</taxon>
        <taxon>Sar</taxon>
        <taxon>Stramenopiles</taxon>
        <taxon>Ochrophyta</taxon>
        <taxon>Bolidophyceae</taxon>
        <taxon>Parmales</taxon>
        <taxon>Triparmaceae</taxon>
        <taxon>Triparma</taxon>
    </lineage>
</organism>
<dbReference type="Pfam" id="PF00153">
    <property type="entry name" value="Mito_carr"/>
    <property type="match status" value="3"/>
</dbReference>
<evidence type="ECO:0008006" key="13">
    <source>
        <dbReference type="Google" id="ProtNLM"/>
    </source>
</evidence>
<proteinExistence type="inferred from homology"/>
<dbReference type="OrthoDB" id="270584at2759"/>
<evidence type="ECO:0000256" key="1">
    <source>
        <dbReference type="ARBA" id="ARBA00004141"/>
    </source>
</evidence>
<evidence type="ECO:0000256" key="4">
    <source>
        <dbReference type="ARBA" id="ARBA00022692"/>
    </source>
</evidence>
<evidence type="ECO:0000256" key="9">
    <source>
        <dbReference type="RuleBase" id="RU000488"/>
    </source>
</evidence>
<reference evidence="12" key="1">
    <citation type="journal article" date="2023" name="Commun. Biol.">
        <title>Genome analysis of Parmales, the sister group of diatoms, reveals the evolutionary specialization of diatoms from phago-mixotrophs to photoautotrophs.</title>
        <authorList>
            <person name="Ban H."/>
            <person name="Sato S."/>
            <person name="Yoshikawa S."/>
            <person name="Yamada K."/>
            <person name="Nakamura Y."/>
            <person name="Ichinomiya M."/>
            <person name="Sato N."/>
            <person name="Blanc-Mathieu R."/>
            <person name="Endo H."/>
            <person name="Kuwata A."/>
            <person name="Ogata H."/>
        </authorList>
    </citation>
    <scope>NUCLEOTIDE SEQUENCE [LARGE SCALE GENOMIC DNA]</scope>
</reference>
<comment type="subcellular location">
    <subcellularLocation>
        <location evidence="1">Membrane</location>
        <topology evidence="1">Multi-pass membrane protein</topology>
    </subcellularLocation>
</comment>